<evidence type="ECO:0000256" key="3">
    <source>
        <dbReference type="ARBA" id="ARBA00022806"/>
    </source>
</evidence>
<keyword evidence="5" id="KW-0802">TPR repeat</keyword>
<keyword evidence="4 6" id="KW-0067">ATP-binding</keyword>
<feature type="domain" description="UvrD-like helicase ATP-binding" evidence="7">
    <location>
        <begin position="187"/>
        <end position="530"/>
    </location>
</feature>
<dbReference type="GO" id="GO:0016787">
    <property type="term" value="F:hydrolase activity"/>
    <property type="evidence" value="ECO:0007669"/>
    <property type="project" value="UniProtKB-UniRule"/>
</dbReference>
<dbReference type="GO" id="GO:0004386">
    <property type="term" value="F:helicase activity"/>
    <property type="evidence" value="ECO:0007669"/>
    <property type="project" value="UniProtKB-UniRule"/>
</dbReference>
<dbReference type="PROSITE" id="PS50005">
    <property type="entry name" value="TPR"/>
    <property type="match status" value="1"/>
</dbReference>
<evidence type="ECO:0000256" key="4">
    <source>
        <dbReference type="ARBA" id="ARBA00022840"/>
    </source>
</evidence>
<name>A0A813J3G0_POLGL</name>
<dbReference type="PROSITE" id="PS51198">
    <property type="entry name" value="UVRD_HELICASE_ATP_BIND"/>
    <property type="match status" value="1"/>
</dbReference>
<keyword evidence="2 6" id="KW-0378">Hydrolase</keyword>
<gene>
    <name evidence="8" type="ORF">PGLA2088_LOCUS16356</name>
</gene>
<dbReference type="GO" id="GO:0005524">
    <property type="term" value="F:ATP binding"/>
    <property type="evidence" value="ECO:0007669"/>
    <property type="project" value="UniProtKB-UniRule"/>
</dbReference>
<keyword evidence="3 6" id="KW-0347">Helicase</keyword>
<keyword evidence="1 6" id="KW-0547">Nucleotide-binding</keyword>
<comment type="caution">
    <text evidence="8">The sequence shown here is derived from an EMBL/GenBank/DDBJ whole genome shotgun (WGS) entry which is preliminary data.</text>
</comment>
<dbReference type="PANTHER" id="PTHR21529:SF4">
    <property type="entry name" value="TPR AND ANKYRIN REPEAT-CONTAINING PROTEIN 1"/>
    <property type="match status" value="1"/>
</dbReference>
<evidence type="ECO:0000256" key="5">
    <source>
        <dbReference type="PROSITE-ProRule" id="PRU00339"/>
    </source>
</evidence>
<dbReference type="PANTHER" id="PTHR21529">
    <property type="entry name" value="MAMMARY TURMOR VIRUS RECEPTOR HOMOLOG 1, 2 MTVR1, 2"/>
    <property type="match status" value="1"/>
</dbReference>
<dbReference type="Gene3D" id="3.40.50.300">
    <property type="entry name" value="P-loop containing nucleotide triphosphate hydrolases"/>
    <property type="match status" value="2"/>
</dbReference>
<protein>
    <recommendedName>
        <fullName evidence="7">UvrD-like helicase ATP-binding domain-containing protein</fullName>
    </recommendedName>
</protein>
<evidence type="ECO:0000313" key="8">
    <source>
        <dbReference type="EMBL" id="CAE8666633.1"/>
    </source>
</evidence>
<evidence type="ECO:0000256" key="2">
    <source>
        <dbReference type="ARBA" id="ARBA00022801"/>
    </source>
</evidence>
<dbReference type="Proteomes" id="UP000626109">
    <property type="component" value="Unassembled WGS sequence"/>
</dbReference>
<sequence length="2292" mass="252783">MASTIWQVIIQQQAFDSAVCSCPGMLQRLERFFDELAQGERSDDSAQEMLRLRDRVLRRGCLRGASGDVEAVVLWTTDFAHTDGGYKEVLQVWAVCGKGAEEARVAERLRELWETKSRRQLGAVRGALHGLQRQREELPGGRHRVWPRRLPPGEDLDMSWLSKFVRFSHALQSQLQAGNPVMLNRLPLIGTEEQQAIVLIPGPLVLVGRAGSGKTLVLRDRLWHNYCATTHSLQQSRRHLFVTLSPALARSAAEQFAEAQRIHFPNAPGVVFEEDLDISRGMSSCQLRVPTFVSLRTWTKLVAAELGLNILRRGETEAEFEGIAAALRPRHKGSGVEITFLSFLEWFWPQYGKRNLDPLLVWSEIQSFIKGHPGAKRGSHGVHLSRDEYISEISKRQAVGLLDTTRDAIFCIFQEYQNWCVKFNGFDRMDLAQKVFEALRSPGCPEPWVDFLYVDEVQDLALVEVELLLRCIKDLKGAAFGGDTTQTVSQGVNFRFCDLDSALQKETKRRGLTELKAKQWCELTVNHRSHSGLVELANLFAFLLETLFPWTMEKGLAPASSLLDGPRPLVLTLSGDPTPQAALQLGAEQIFLAPSVLAQLPAGWQGLKATPAQVKGLEYTDVVLLDWWSGSSHPELWEHLLAHEDKLVALWQATPETNHTTATASLVRDWQVSERMPLSKELKQLFVAVTRPQHGLVLCGSQAQTMDLELEFAVSWFALGWPRRIPQLLRFCALSDLQQRSAQQRTAVAFSVRGDVYFVKHLFDLAEQMFTFALQDPTLTDAAQRAVLQGKEQSCQAHLLIRQARALPSGSPRHALFLQAAQLFESSLPQSSLLVGQCLWEAAEVGCLDPYLSWNLMGASSTNADFASLSPGAAQLQLFALAGFYFEQASDFLQAGDAHERAQDYARAMSAFERALAYEQAAKCAVRERSLPSTHQGHVERLALSASAGAAGELPCWVIQLCDEQGGRDWWLVVARAAEACQNRFVQATYLQKAGDFLKAGRTFEAINEHLRAAECFEKVKEGTDEDKASAWERGAQLFAQCSKWSRAAKLRLLLGHAAEAGELYIRAGEHAEAAKQFEQAGEEQKAAEAHLLATEFARAEQLFESCGYQEGVQRTLEASAQWSFRARNFEDAAKCWQRAMNYKKEAEAWAKAVEQGAKSADKLQKLRSSEILALLRLAGEQKGNNACTTFLEAVKKQQIAETLGGSHKLPPEFKSCWEAEIRADADAHKLWPVLKLRGLPDSTEFELAALLAKSGCAKDQQLGLAMNKFLAQGPRHPPLLQKGWSHVVRSRLKDLESYDAADSLWPPSRLVELMRCFQEAKGDGDTAASSLSNLQASCGATDADLQLLQAWSSSSMRKKGSKDIVAMPCDLFAPELSANVHSHHGRSLLRDLSAIAEPAQEWPKRFKAIPREKFLQQLGRNYAPEVLLTLQPVQPALQLAEVVQWCLQILEGYGSEIAARARPLLEQIAKEFCDAWSCGVAVAAERVKSTGQRDCLQYCFRKASSELCERPELAIRCGLLVDHLDGISDFKCAALALNRLWKSQGLPWSELWRACPQDWSAICTLAVLDDPRGVAKHADENDKGALANAIRCLHKAPPPSERTPDEEHALLLQRLNCWFAADKAKEFQKDLDFILGVKTPERAALDELQKYLPCPLSKDYVLVPGPHNSSGHRSVYKVAPGVQQYARKALEEQFSNSSGAGDVCFRAAAWVLAEQFGFKKSGAPDTVLLQLCDKLSFRGWVKPTGGPSELLRKALCAHIPNLMRNVQGCLEEKIRLHGPRLLLDREMPALHKTFMQVVEVQNQAWNSWPQAPHDCLAKVDASSTQLEEASLALLKKVVGAASCGLASIQTTKEAEDKWLRLFVEAIATLAKAFPGRLHCNPGWGPVLLTWLDKAGMPEDKIKRTNMELKKSGVALEWTELEFLRWPGFSRPLPTGLLHDNEGKRLFGKHLCEMLPPWRREEVDQVRRHVDAKFDLASLVARPSDKQAIEARLTDGDRFEAALAVCCAAGLCNTDESRGGPGEVDVPLQKALGRAAQDKLLAFKVADDKPRVHAALHILCLGGTSCSRDVFANVTRTCLDSLERCSLREPDDAAATSAPWLKHASAALAGSGAGDSGSRLPDSVRRLQPVFLETIAEETGTRFLAFGLVIKEGADARRAAVDASRAAQQKLEAATLAQEAASDASRSAEQAGAAAADAARGADRAAKAAETAAQNTSRVLSFALLAGAPAAAKALKKALAGADIATIAGWEKMLKSQAVGKGHQVKESLKVLEKLVGKRSEELSLAASKARR</sequence>
<dbReference type="SUPFAM" id="SSF52540">
    <property type="entry name" value="P-loop containing nucleoside triphosphate hydrolases"/>
    <property type="match status" value="1"/>
</dbReference>
<accession>A0A813J3G0</accession>
<dbReference type="InterPro" id="IPR027417">
    <property type="entry name" value="P-loop_NTPase"/>
</dbReference>
<organism evidence="8 9">
    <name type="scientific">Polarella glacialis</name>
    <name type="common">Dinoflagellate</name>
    <dbReference type="NCBI Taxonomy" id="89957"/>
    <lineage>
        <taxon>Eukaryota</taxon>
        <taxon>Sar</taxon>
        <taxon>Alveolata</taxon>
        <taxon>Dinophyceae</taxon>
        <taxon>Suessiales</taxon>
        <taxon>Suessiaceae</taxon>
        <taxon>Polarella</taxon>
    </lineage>
</organism>
<feature type="repeat" description="TPR" evidence="5">
    <location>
        <begin position="889"/>
        <end position="922"/>
    </location>
</feature>
<dbReference type="EMBL" id="CAJNNW010020677">
    <property type="protein sequence ID" value="CAE8666633.1"/>
    <property type="molecule type" value="Genomic_DNA"/>
</dbReference>
<dbReference type="InterPro" id="IPR014016">
    <property type="entry name" value="UvrD-like_ATP-bd"/>
</dbReference>
<feature type="binding site" evidence="6">
    <location>
        <begin position="208"/>
        <end position="215"/>
    </location>
    <ligand>
        <name>ATP</name>
        <dbReference type="ChEBI" id="CHEBI:30616"/>
    </ligand>
</feature>
<evidence type="ECO:0000256" key="1">
    <source>
        <dbReference type="ARBA" id="ARBA00022741"/>
    </source>
</evidence>
<dbReference type="InterPro" id="IPR039904">
    <property type="entry name" value="TRANK1"/>
</dbReference>
<evidence type="ECO:0000256" key="6">
    <source>
        <dbReference type="PROSITE-ProRule" id="PRU00560"/>
    </source>
</evidence>
<evidence type="ECO:0000259" key="7">
    <source>
        <dbReference type="PROSITE" id="PS51198"/>
    </source>
</evidence>
<proteinExistence type="predicted"/>
<reference evidence="8" key="1">
    <citation type="submission" date="2021-02" db="EMBL/GenBank/DDBJ databases">
        <authorList>
            <person name="Dougan E. K."/>
            <person name="Rhodes N."/>
            <person name="Thang M."/>
            <person name="Chan C."/>
        </authorList>
    </citation>
    <scope>NUCLEOTIDE SEQUENCE</scope>
</reference>
<dbReference type="InterPro" id="IPR019734">
    <property type="entry name" value="TPR_rpt"/>
</dbReference>
<evidence type="ECO:0000313" key="9">
    <source>
        <dbReference type="Proteomes" id="UP000626109"/>
    </source>
</evidence>